<evidence type="ECO:0008006" key="4">
    <source>
        <dbReference type="Google" id="ProtNLM"/>
    </source>
</evidence>
<accession>A0A1F7UNP6</accession>
<sequence>MGTFLQTLRTVLLDVVADFFYTPVWWYTRGLLKQMRAVSGSLAARQDALGISVWIKNISKPMYGQYDIAGRIISFFMRLAQIIGRSIVLIIWAGLLLIWLMIWVLIPVGIVYLIWLQIPSP</sequence>
<keyword evidence="1" id="KW-0812">Transmembrane</keyword>
<evidence type="ECO:0000313" key="3">
    <source>
        <dbReference type="Proteomes" id="UP000176897"/>
    </source>
</evidence>
<proteinExistence type="predicted"/>
<comment type="caution">
    <text evidence="2">The sequence shown here is derived from an EMBL/GenBank/DDBJ whole genome shotgun (WGS) entry which is preliminary data.</text>
</comment>
<evidence type="ECO:0000313" key="2">
    <source>
        <dbReference type="EMBL" id="OGL79892.1"/>
    </source>
</evidence>
<keyword evidence="1" id="KW-0472">Membrane</keyword>
<name>A0A1F7UNP6_9BACT</name>
<dbReference type="STRING" id="1802401.A3B21_00680"/>
<evidence type="ECO:0000256" key="1">
    <source>
        <dbReference type="SAM" id="Phobius"/>
    </source>
</evidence>
<organism evidence="2 3">
    <name type="scientific">Candidatus Uhrbacteria bacterium RIFCSPLOWO2_01_FULL_47_24</name>
    <dbReference type="NCBI Taxonomy" id="1802401"/>
    <lineage>
        <taxon>Bacteria</taxon>
        <taxon>Candidatus Uhriibacteriota</taxon>
    </lineage>
</organism>
<dbReference type="AlphaFoldDB" id="A0A1F7UNP6"/>
<dbReference type="Proteomes" id="UP000176897">
    <property type="component" value="Unassembled WGS sequence"/>
</dbReference>
<keyword evidence="1" id="KW-1133">Transmembrane helix</keyword>
<reference evidence="2 3" key="1">
    <citation type="journal article" date="2016" name="Nat. Commun.">
        <title>Thousands of microbial genomes shed light on interconnected biogeochemical processes in an aquifer system.</title>
        <authorList>
            <person name="Anantharaman K."/>
            <person name="Brown C.T."/>
            <person name="Hug L.A."/>
            <person name="Sharon I."/>
            <person name="Castelle C.J."/>
            <person name="Probst A.J."/>
            <person name="Thomas B.C."/>
            <person name="Singh A."/>
            <person name="Wilkins M.J."/>
            <person name="Karaoz U."/>
            <person name="Brodie E.L."/>
            <person name="Williams K.H."/>
            <person name="Hubbard S.S."/>
            <person name="Banfield J.F."/>
        </authorList>
    </citation>
    <scope>NUCLEOTIDE SEQUENCE [LARGE SCALE GENOMIC DNA]</scope>
</reference>
<dbReference type="EMBL" id="MGEJ01000022">
    <property type="protein sequence ID" value="OGL79892.1"/>
    <property type="molecule type" value="Genomic_DNA"/>
</dbReference>
<protein>
    <recommendedName>
        <fullName evidence="4">ABC transmembrane type-1 domain-containing protein</fullName>
    </recommendedName>
</protein>
<feature type="transmembrane region" description="Helical" evidence="1">
    <location>
        <begin position="87"/>
        <end position="115"/>
    </location>
</feature>
<gene>
    <name evidence="2" type="ORF">A3B21_00680</name>
</gene>